<proteinExistence type="predicted"/>
<dbReference type="GO" id="GO:0016791">
    <property type="term" value="F:phosphatase activity"/>
    <property type="evidence" value="ECO:0007669"/>
    <property type="project" value="TreeGrafter"/>
</dbReference>
<dbReference type="InterPro" id="IPR006379">
    <property type="entry name" value="HAD-SF_hydro_IIB"/>
</dbReference>
<name>A0A2I7N6A0_9NEIS</name>
<sequence length="273" mass="31557">MLLNKTVIDEKLIIKKEVVKTFVFDLDGTIVYNGKPVDEKFNQLLLDIKDAGHQIIYATGRSFRDFIPVIPEWSVCQPSVVFGGGLVIANDEIKFQQFIDESYLHEIIDFLEKNHVHYLVDGQSNFYHPSKEHWLYQDIVRLTGKVKAESAHHVICDGAYKILILDFEWLGHFQQYIIDKSLTIKCHFYDKCFDIMPANVNKYNGLSILSLPDPDNIYVFGNDQNDLELMQNLPNSIMLGHHQELSQYAKIQIPYNDDLFTNFKTVVNVILGK</sequence>
<dbReference type="OrthoDB" id="1650327at2"/>
<dbReference type="InterPro" id="IPR023214">
    <property type="entry name" value="HAD_sf"/>
</dbReference>
<dbReference type="RefSeq" id="WP_102951246.1">
    <property type="nucleotide sequence ID" value="NZ_CP024847.1"/>
</dbReference>
<dbReference type="InterPro" id="IPR036412">
    <property type="entry name" value="HAD-like_sf"/>
</dbReference>
<dbReference type="Pfam" id="PF08282">
    <property type="entry name" value="Hydrolase_3"/>
    <property type="match status" value="1"/>
</dbReference>
<dbReference type="EMBL" id="CP024847">
    <property type="protein sequence ID" value="AUR51950.1"/>
    <property type="molecule type" value="Genomic_DNA"/>
</dbReference>
<dbReference type="NCBIfam" id="TIGR01484">
    <property type="entry name" value="HAD-SF-IIB"/>
    <property type="match status" value="1"/>
</dbReference>
<evidence type="ECO:0000313" key="2">
    <source>
        <dbReference type="Proteomes" id="UP000236655"/>
    </source>
</evidence>
<keyword evidence="2" id="KW-1185">Reference proteome</keyword>
<reference evidence="2" key="1">
    <citation type="submission" date="2017-11" db="EMBL/GenBank/DDBJ databases">
        <authorList>
            <person name="Chan K.G."/>
            <person name="Lee L.S."/>
        </authorList>
    </citation>
    <scope>NUCLEOTIDE SEQUENCE [LARGE SCALE GENOMIC DNA]</scope>
    <source>
        <strain evidence="2">DSM 100970</strain>
    </source>
</reference>
<dbReference type="PANTHER" id="PTHR10000">
    <property type="entry name" value="PHOSPHOSERINE PHOSPHATASE"/>
    <property type="match status" value="1"/>
</dbReference>
<dbReference type="PANTHER" id="PTHR10000:SF8">
    <property type="entry name" value="HAD SUPERFAMILY HYDROLASE-LIKE, TYPE 3"/>
    <property type="match status" value="1"/>
</dbReference>
<dbReference type="Gene3D" id="3.40.50.1000">
    <property type="entry name" value="HAD superfamily/HAD-like"/>
    <property type="match status" value="1"/>
</dbReference>
<dbReference type="AlphaFoldDB" id="A0A2I7N6A0"/>
<gene>
    <name evidence="1" type="ORF">CUN60_06450</name>
</gene>
<dbReference type="Gene3D" id="3.30.1240.10">
    <property type="match status" value="1"/>
</dbReference>
<evidence type="ECO:0000313" key="1">
    <source>
        <dbReference type="EMBL" id="AUR51950.1"/>
    </source>
</evidence>
<dbReference type="SUPFAM" id="SSF56784">
    <property type="entry name" value="HAD-like"/>
    <property type="match status" value="1"/>
</dbReference>
<dbReference type="Proteomes" id="UP000236655">
    <property type="component" value="Chromosome"/>
</dbReference>
<accession>A0A2I7N6A0</accession>
<dbReference type="GO" id="GO:0005829">
    <property type="term" value="C:cytosol"/>
    <property type="evidence" value="ECO:0007669"/>
    <property type="project" value="TreeGrafter"/>
</dbReference>
<organism evidence="1 2">
    <name type="scientific">Aquella oligotrophica</name>
    <dbReference type="NCBI Taxonomy" id="2067065"/>
    <lineage>
        <taxon>Bacteria</taxon>
        <taxon>Pseudomonadati</taxon>
        <taxon>Pseudomonadota</taxon>
        <taxon>Betaproteobacteria</taxon>
        <taxon>Neisseriales</taxon>
        <taxon>Neisseriaceae</taxon>
        <taxon>Aquella</taxon>
    </lineage>
</organism>
<dbReference type="KEGG" id="nba:CUN60_06450"/>
<dbReference type="GO" id="GO:0000287">
    <property type="term" value="F:magnesium ion binding"/>
    <property type="evidence" value="ECO:0007669"/>
    <property type="project" value="TreeGrafter"/>
</dbReference>
<protein>
    <submittedName>
        <fullName evidence="1">Uncharacterized protein</fullName>
    </submittedName>
</protein>